<feature type="transmembrane region" description="Helical" evidence="2">
    <location>
        <begin position="113"/>
        <end position="130"/>
    </location>
</feature>
<keyword evidence="4" id="KW-1185">Reference proteome</keyword>
<proteinExistence type="predicted"/>
<dbReference type="AlphaFoldDB" id="A0A839N8R6"/>
<organism evidence="3 4">
    <name type="scientific">Flexivirga oryzae</name>
    <dbReference type="NCBI Taxonomy" id="1794944"/>
    <lineage>
        <taxon>Bacteria</taxon>
        <taxon>Bacillati</taxon>
        <taxon>Actinomycetota</taxon>
        <taxon>Actinomycetes</taxon>
        <taxon>Micrococcales</taxon>
        <taxon>Dermacoccaceae</taxon>
        <taxon>Flexivirga</taxon>
    </lineage>
</organism>
<feature type="compositionally biased region" description="Low complexity" evidence="1">
    <location>
        <begin position="156"/>
        <end position="165"/>
    </location>
</feature>
<feature type="region of interest" description="Disordered" evidence="1">
    <location>
        <begin position="137"/>
        <end position="195"/>
    </location>
</feature>
<accession>A0A839N8R6</accession>
<keyword evidence="2" id="KW-1133">Transmembrane helix</keyword>
<protein>
    <submittedName>
        <fullName evidence="3">Vacuolar-type H+-ATPase subunit H</fullName>
    </submittedName>
</protein>
<comment type="caution">
    <text evidence="3">The sequence shown here is derived from an EMBL/GenBank/DDBJ whole genome shotgun (WGS) entry which is preliminary data.</text>
</comment>
<feature type="compositionally biased region" description="Basic residues" evidence="1">
    <location>
        <begin position="58"/>
        <end position="75"/>
    </location>
</feature>
<sequence>MFSKTSRKDVAKDKVAEAVSTVGDATDVAREKAAPVIESAAERLSDAVDAAQPQVAKATKKAKKSAGKTAKKAAKKARAASDQAYAALPEQARSTVELVVPQVATKRHRKGKLFIALGLVAGAAAVALLVRGKQQSGGGAVAASELPEVERRDAAAAEAETEPVTLPGSDDAVGDAEQQVDAAVSGRKGRHAAQE</sequence>
<keyword evidence="2" id="KW-0472">Membrane</keyword>
<reference evidence="3 4" key="1">
    <citation type="submission" date="2020-08" db="EMBL/GenBank/DDBJ databases">
        <title>Sequencing the genomes of 1000 actinobacteria strains.</title>
        <authorList>
            <person name="Klenk H.-P."/>
        </authorList>
    </citation>
    <scope>NUCLEOTIDE SEQUENCE [LARGE SCALE GENOMIC DNA]</scope>
    <source>
        <strain evidence="3 4">DSM 105369</strain>
    </source>
</reference>
<evidence type="ECO:0000313" key="4">
    <source>
        <dbReference type="Proteomes" id="UP000559182"/>
    </source>
</evidence>
<dbReference type="Proteomes" id="UP000559182">
    <property type="component" value="Unassembled WGS sequence"/>
</dbReference>
<name>A0A839N8R6_9MICO</name>
<evidence type="ECO:0000256" key="1">
    <source>
        <dbReference type="SAM" id="MobiDB-lite"/>
    </source>
</evidence>
<gene>
    <name evidence="3" type="ORF">FHU39_003648</name>
</gene>
<evidence type="ECO:0000313" key="3">
    <source>
        <dbReference type="EMBL" id="MBB2893617.1"/>
    </source>
</evidence>
<feature type="region of interest" description="Disordered" evidence="1">
    <location>
        <begin position="47"/>
        <end position="75"/>
    </location>
</feature>
<dbReference type="RefSeq" id="WP_183322082.1">
    <property type="nucleotide sequence ID" value="NZ_JACHVQ010000003.1"/>
</dbReference>
<keyword evidence="2" id="KW-0812">Transmembrane</keyword>
<evidence type="ECO:0000256" key="2">
    <source>
        <dbReference type="SAM" id="Phobius"/>
    </source>
</evidence>
<dbReference type="EMBL" id="JACHVQ010000003">
    <property type="protein sequence ID" value="MBB2893617.1"/>
    <property type="molecule type" value="Genomic_DNA"/>
</dbReference>